<proteinExistence type="predicted"/>
<dbReference type="EMBL" id="CH473956">
    <property type="protein sequence ID" value="EDM17496.1"/>
    <property type="molecule type" value="Genomic_DNA"/>
</dbReference>
<dbReference type="Proteomes" id="UP000234681">
    <property type="component" value="Chromosome 1"/>
</dbReference>
<organism evidence="1 2">
    <name type="scientific">Rattus norvegicus</name>
    <name type="common">Rat</name>
    <dbReference type="NCBI Taxonomy" id="10116"/>
    <lineage>
        <taxon>Eukaryota</taxon>
        <taxon>Metazoa</taxon>
        <taxon>Chordata</taxon>
        <taxon>Craniata</taxon>
        <taxon>Vertebrata</taxon>
        <taxon>Euteleostomi</taxon>
        <taxon>Mammalia</taxon>
        <taxon>Eutheria</taxon>
        <taxon>Euarchontoglires</taxon>
        <taxon>Glires</taxon>
        <taxon>Rodentia</taxon>
        <taxon>Myomorpha</taxon>
        <taxon>Muroidea</taxon>
        <taxon>Muridae</taxon>
        <taxon>Murinae</taxon>
        <taxon>Rattus</taxon>
    </lineage>
</organism>
<protein>
    <submittedName>
        <fullName evidence="1">RCG40442</fullName>
    </submittedName>
</protein>
<dbReference type="AlphaFoldDB" id="A6I934"/>
<sequence length="63" mass="7263">MWAMRNRRMNFIFLRKTVNKNGDSMDVKGRFTDLAVPGTYLHETDTWQSRAKNTLDSGALAMP</sequence>
<evidence type="ECO:0000313" key="1">
    <source>
        <dbReference type="EMBL" id="EDM17496.1"/>
    </source>
</evidence>
<gene>
    <name evidence="1" type="ORF">rCG_40442</name>
</gene>
<accession>A6I934</accession>
<evidence type="ECO:0000313" key="2">
    <source>
        <dbReference type="Proteomes" id="UP000234681"/>
    </source>
</evidence>
<feature type="non-terminal residue" evidence="1">
    <location>
        <position position="63"/>
    </location>
</feature>
<reference evidence="1 2" key="1">
    <citation type="submission" date="2005-09" db="EMBL/GenBank/DDBJ databases">
        <authorList>
            <person name="Mural R.J."/>
            <person name="Li P.W."/>
            <person name="Adams M.D."/>
            <person name="Amanatides P.G."/>
            <person name="Baden-Tillson H."/>
            <person name="Barnstead M."/>
            <person name="Chin S.H."/>
            <person name="Dew I."/>
            <person name="Evans C.A."/>
            <person name="Ferriera S."/>
            <person name="Flanigan M."/>
            <person name="Fosler C."/>
            <person name="Glodek A."/>
            <person name="Gu Z."/>
            <person name="Holt R.A."/>
            <person name="Jennings D."/>
            <person name="Kraft C.L."/>
            <person name="Lu F."/>
            <person name="Nguyen T."/>
            <person name="Nusskern D.R."/>
            <person name="Pfannkoch C.M."/>
            <person name="Sitter C."/>
            <person name="Sutton G.G."/>
            <person name="Venter J.C."/>
            <person name="Wang Z."/>
            <person name="Woodage T."/>
            <person name="Zheng X.H."/>
            <person name="Zhong F."/>
        </authorList>
    </citation>
    <scope>NUCLEOTIDE SEQUENCE [LARGE SCALE GENOMIC DNA]</scope>
    <source>
        <strain>BN</strain>
        <strain evidence="2">Sprague-Dawley</strain>
    </source>
</reference>
<name>A6I934_RAT</name>